<organism evidence="1 2">
    <name type="scientific">Streptacidiphilus fuscans</name>
    <dbReference type="NCBI Taxonomy" id="2789292"/>
    <lineage>
        <taxon>Bacteria</taxon>
        <taxon>Bacillati</taxon>
        <taxon>Actinomycetota</taxon>
        <taxon>Actinomycetes</taxon>
        <taxon>Kitasatosporales</taxon>
        <taxon>Streptomycetaceae</taxon>
        <taxon>Streptacidiphilus</taxon>
    </lineage>
</organism>
<reference evidence="1" key="1">
    <citation type="submission" date="2020-11" db="EMBL/GenBank/DDBJ databases">
        <title>Isolation and identification of active actinomycetes.</title>
        <authorList>
            <person name="Yu B."/>
        </authorList>
    </citation>
    <scope>NUCLEOTIDE SEQUENCE</scope>
    <source>
        <strain evidence="1">NEAU-YB345</strain>
    </source>
</reference>
<dbReference type="RefSeq" id="WP_196193569.1">
    <property type="nucleotide sequence ID" value="NZ_JADPRT010000003.1"/>
</dbReference>
<sequence length="90" mass="9466">MGVIVMIEPQAEHTPDVEGKSWVVGGLRAVHAARAADDVAGDPADTTLCGLATAGMEKHSYHPSGPGASWYPPNLTPWECKACSRALHES</sequence>
<evidence type="ECO:0000313" key="2">
    <source>
        <dbReference type="Proteomes" id="UP000657385"/>
    </source>
</evidence>
<proteinExistence type="predicted"/>
<gene>
    <name evidence="1" type="ORF">I2501_10375</name>
</gene>
<evidence type="ECO:0000313" key="1">
    <source>
        <dbReference type="EMBL" id="MBF9068436.1"/>
    </source>
</evidence>
<protein>
    <submittedName>
        <fullName evidence="1">Uncharacterized protein</fullName>
    </submittedName>
</protein>
<keyword evidence="2" id="KW-1185">Reference proteome</keyword>
<accession>A0A931FEA6</accession>
<dbReference type="EMBL" id="JADPRT010000003">
    <property type="protein sequence ID" value="MBF9068436.1"/>
    <property type="molecule type" value="Genomic_DNA"/>
</dbReference>
<dbReference type="AlphaFoldDB" id="A0A931FEA6"/>
<name>A0A931FEA6_9ACTN</name>
<comment type="caution">
    <text evidence="1">The sequence shown here is derived from an EMBL/GenBank/DDBJ whole genome shotgun (WGS) entry which is preliminary data.</text>
</comment>
<dbReference type="Proteomes" id="UP000657385">
    <property type="component" value="Unassembled WGS sequence"/>
</dbReference>